<evidence type="ECO:0000313" key="2">
    <source>
        <dbReference type="Proteomes" id="UP001061361"/>
    </source>
</evidence>
<name>A0ABM8ANP4_9BACT</name>
<keyword evidence="2" id="KW-1185">Reference proteome</keyword>
<organism evidence="1 2">
    <name type="scientific">Pseudodesulfovibrio portus</name>
    <dbReference type="NCBI Taxonomy" id="231439"/>
    <lineage>
        <taxon>Bacteria</taxon>
        <taxon>Pseudomonadati</taxon>
        <taxon>Thermodesulfobacteriota</taxon>
        <taxon>Desulfovibrionia</taxon>
        <taxon>Desulfovibrionales</taxon>
        <taxon>Desulfovibrionaceae</taxon>
    </lineage>
</organism>
<dbReference type="EMBL" id="AP026708">
    <property type="protein sequence ID" value="BDQ32939.1"/>
    <property type="molecule type" value="Genomic_DNA"/>
</dbReference>
<dbReference type="Proteomes" id="UP001061361">
    <property type="component" value="Chromosome"/>
</dbReference>
<sequence>MTPISQGETSEKNRFIQAEVEAIIRAAPRENRNHVMGRVYARSNIL</sequence>
<protein>
    <submittedName>
        <fullName evidence="1">Uncharacterized protein</fullName>
    </submittedName>
</protein>
<proteinExistence type="predicted"/>
<gene>
    <name evidence="1" type="ORF">JCM14722_04810</name>
</gene>
<evidence type="ECO:0000313" key="1">
    <source>
        <dbReference type="EMBL" id="BDQ32939.1"/>
    </source>
</evidence>
<reference evidence="1" key="1">
    <citation type="submission" date="2022-08" db="EMBL/GenBank/DDBJ databases">
        <title>Genome Sequence of the sulphate-reducing bacterium, Pseudodesulfovibrio portus JCM14722.</title>
        <authorList>
            <person name="Kondo R."/>
            <person name="Kataoka T."/>
        </authorList>
    </citation>
    <scope>NUCLEOTIDE SEQUENCE</scope>
    <source>
        <strain evidence="1">JCM 14722</strain>
    </source>
</reference>
<accession>A0ABM8ANP4</accession>